<organism evidence="2 3">
    <name type="scientific">Fusarium coffeatum</name>
    <dbReference type="NCBI Taxonomy" id="231269"/>
    <lineage>
        <taxon>Eukaryota</taxon>
        <taxon>Fungi</taxon>
        <taxon>Dikarya</taxon>
        <taxon>Ascomycota</taxon>
        <taxon>Pezizomycotina</taxon>
        <taxon>Sordariomycetes</taxon>
        <taxon>Hypocreomycetidae</taxon>
        <taxon>Hypocreales</taxon>
        <taxon>Nectriaceae</taxon>
        <taxon>Fusarium</taxon>
        <taxon>Fusarium incarnatum-equiseti species complex</taxon>
    </lineage>
</organism>
<feature type="signal peptide" evidence="1">
    <location>
        <begin position="1"/>
        <end position="20"/>
    </location>
</feature>
<dbReference type="EMBL" id="QKXC01000066">
    <property type="protein sequence ID" value="RBR23921.1"/>
    <property type="molecule type" value="Genomic_DNA"/>
</dbReference>
<dbReference type="Proteomes" id="UP000253153">
    <property type="component" value="Unassembled WGS sequence"/>
</dbReference>
<evidence type="ECO:0000256" key="1">
    <source>
        <dbReference type="SAM" id="SignalP"/>
    </source>
</evidence>
<dbReference type="OrthoDB" id="4899074at2759"/>
<dbReference type="AlphaFoldDB" id="A0A366S3P4"/>
<evidence type="ECO:0008006" key="4">
    <source>
        <dbReference type="Google" id="ProtNLM"/>
    </source>
</evidence>
<keyword evidence="1" id="KW-0732">Signal</keyword>
<keyword evidence="3" id="KW-1185">Reference proteome</keyword>
<feature type="chain" id="PRO_5016621345" description="Apple domain-containing protein" evidence="1">
    <location>
        <begin position="21"/>
        <end position="393"/>
    </location>
</feature>
<evidence type="ECO:0000313" key="3">
    <source>
        <dbReference type="Proteomes" id="UP000253153"/>
    </source>
</evidence>
<accession>A0A366S3P4</accession>
<dbReference type="Gene3D" id="3.50.4.10">
    <property type="entry name" value="Hepatocyte Growth Factor"/>
    <property type="match status" value="1"/>
</dbReference>
<gene>
    <name evidence="2" type="ORF">FIESC28_03231</name>
</gene>
<reference evidence="2 3" key="1">
    <citation type="submission" date="2018-06" db="EMBL/GenBank/DDBJ databases">
        <title>Fusarium incarnatum-equiseti species complex species 28.</title>
        <authorList>
            <person name="Gardiner D.M."/>
        </authorList>
    </citation>
    <scope>NUCLEOTIDE SEQUENCE [LARGE SCALE GENOMIC DNA]</scope>
    <source>
        <strain evidence="2 3">FIESC_28</strain>
    </source>
</reference>
<evidence type="ECO:0000313" key="2">
    <source>
        <dbReference type="EMBL" id="RBR23921.1"/>
    </source>
</evidence>
<dbReference type="GeneID" id="41992676"/>
<name>A0A366S3P4_9HYPO</name>
<dbReference type="RefSeq" id="XP_031018512.1">
    <property type="nucleotide sequence ID" value="XM_031157380.1"/>
</dbReference>
<proteinExistence type="predicted"/>
<protein>
    <recommendedName>
        <fullName evidence="4">Apple domain-containing protein</fullName>
    </recommendedName>
</protein>
<comment type="caution">
    <text evidence="2">The sequence shown here is derived from an EMBL/GenBank/DDBJ whole genome shotgun (WGS) entry which is preliminary data.</text>
</comment>
<sequence length="393" mass="41306">MKTILFSTALLPFLVASGLAADGDDLTCRTELGKTSVAKLKTDTVTKTNAIKPTTTITVVPTETKQVGRWSTITVFSTKTFTVTGKGGTDTFRTTSTSFKIATVKVTATATTTTTKTGTVKSTSTTQVPTSAGFKFISDTVNSDAFGVALSPRKVAKNPHAPPLIKPGVKAFEFPAKVHCTKLLPNPDTKTVMKTAKATTTTSSTLQKTTITETISTTTTIIPDDASVTKTFTATMSVTTYSTIWTTTTRSATATKTKVISGPTEYAACSEGNMFGPDFNSGGTGYFVTNVLNNGPGIPSDFQIVANGAGSPDECCSSCMQFASCETWIYRAKNRNCFLLYHAGSTCKTQGNHPNFFMSKKGADSGAGFVVGNGKCGFTYSGNSDGSLFSVDA</sequence>